<name>A0AA39ZLS6_9PEZI</name>
<keyword evidence="10" id="KW-1185">Reference proteome</keyword>
<feature type="domain" description="CAP-Gly" evidence="8">
    <location>
        <begin position="140"/>
        <end position="186"/>
    </location>
</feature>
<dbReference type="InterPro" id="IPR036859">
    <property type="entry name" value="CAP-Gly_dom_sf"/>
</dbReference>
<feature type="compositionally biased region" description="Basic and acidic residues" evidence="7">
    <location>
        <begin position="551"/>
        <end position="561"/>
    </location>
</feature>
<feature type="region of interest" description="Disordered" evidence="7">
    <location>
        <begin position="600"/>
        <end position="636"/>
    </location>
</feature>
<dbReference type="Proteomes" id="UP001174997">
    <property type="component" value="Unassembled WGS sequence"/>
</dbReference>
<evidence type="ECO:0000256" key="2">
    <source>
        <dbReference type="ARBA" id="ARBA00022490"/>
    </source>
</evidence>
<feature type="coiled-coil region" evidence="6">
    <location>
        <begin position="638"/>
        <end position="672"/>
    </location>
</feature>
<dbReference type="Pfam" id="PF01302">
    <property type="entry name" value="CAP_GLY"/>
    <property type="match status" value="1"/>
</dbReference>
<dbReference type="Gene3D" id="2.30.30.190">
    <property type="entry name" value="CAP Gly-rich-like domain"/>
    <property type="match status" value="1"/>
</dbReference>
<evidence type="ECO:0000256" key="4">
    <source>
        <dbReference type="ARBA" id="ARBA00023054"/>
    </source>
</evidence>
<keyword evidence="3" id="KW-0493">Microtubule</keyword>
<accession>A0AA39ZLS6</accession>
<evidence type="ECO:0000256" key="5">
    <source>
        <dbReference type="ARBA" id="ARBA00023212"/>
    </source>
</evidence>
<dbReference type="Pfam" id="PF16641">
    <property type="entry name" value="CLIP1_ZNF"/>
    <property type="match status" value="1"/>
</dbReference>
<feature type="region of interest" description="Disordered" evidence="7">
    <location>
        <begin position="674"/>
        <end position="743"/>
    </location>
</feature>
<feature type="compositionally biased region" description="Polar residues" evidence="7">
    <location>
        <begin position="727"/>
        <end position="743"/>
    </location>
</feature>
<dbReference type="EMBL" id="JAULSY010000007">
    <property type="protein sequence ID" value="KAK0673257.1"/>
    <property type="molecule type" value="Genomic_DNA"/>
</dbReference>
<evidence type="ECO:0000313" key="10">
    <source>
        <dbReference type="Proteomes" id="UP001174997"/>
    </source>
</evidence>
<feature type="compositionally biased region" description="Polar residues" evidence="7">
    <location>
        <begin position="23"/>
        <end position="38"/>
    </location>
</feature>
<feature type="compositionally biased region" description="Gly residues" evidence="7">
    <location>
        <begin position="604"/>
        <end position="614"/>
    </location>
</feature>
<feature type="region of interest" description="Disordered" evidence="7">
    <location>
        <begin position="1"/>
        <end position="38"/>
    </location>
</feature>
<dbReference type="SMART" id="SM01052">
    <property type="entry name" value="CAP_GLY"/>
    <property type="match status" value="1"/>
</dbReference>
<feature type="region of interest" description="Disordered" evidence="7">
    <location>
        <begin position="551"/>
        <end position="581"/>
    </location>
</feature>
<evidence type="ECO:0000256" key="1">
    <source>
        <dbReference type="ARBA" id="ARBA00004245"/>
    </source>
</evidence>
<comment type="subcellular location">
    <subcellularLocation>
        <location evidence="1">Cytoplasm</location>
        <location evidence="1">Cytoskeleton</location>
    </subcellularLocation>
</comment>
<keyword evidence="4 6" id="KW-0175">Coiled coil</keyword>
<dbReference type="Gene3D" id="1.20.5.1700">
    <property type="match status" value="1"/>
</dbReference>
<dbReference type="AlphaFoldDB" id="A0AA39ZLS6"/>
<dbReference type="InterPro" id="IPR000938">
    <property type="entry name" value="CAP-Gly_domain"/>
</dbReference>
<evidence type="ECO:0000256" key="7">
    <source>
        <dbReference type="SAM" id="MobiDB-lite"/>
    </source>
</evidence>
<feature type="compositionally biased region" description="Low complexity" evidence="7">
    <location>
        <begin position="314"/>
        <end position="330"/>
    </location>
</feature>
<keyword evidence="2" id="KW-0963">Cytoplasm</keyword>
<feature type="compositionally biased region" description="Low complexity" evidence="7">
    <location>
        <begin position="1"/>
        <end position="19"/>
    </location>
</feature>
<feature type="region of interest" description="Disordered" evidence="7">
    <location>
        <begin position="769"/>
        <end position="797"/>
    </location>
</feature>
<evidence type="ECO:0000259" key="8">
    <source>
        <dbReference type="PROSITE" id="PS50245"/>
    </source>
</evidence>
<dbReference type="InterPro" id="IPR032108">
    <property type="entry name" value="CLIP1_ZNF"/>
</dbReference>
<feature type="compositionally biased region" description="Gly residues" evidence="7">
    <location>
        <begin position="786"/>
        <end position="795"/>
    </location>
</feature>
<evidence type="ECO:0000313" key="9">
    <source>
        <dbReference type="EMBL" id="KAK0673257.1"/>
    </source>
</evidence>
<evidence type="ECO:0000256" key="3">
    <source>
        <dbReference type="ARBA" id="ARBA00022701"/>
    </source>
</evidence>
<dbReference type="PROSITE" id="PS50245">
    <property type="entry name" value="CAP_GLY_2"/>
    <property type="match status" value="1"/>
</dbReference>
<organism evidence="9 10">
    <name type="scientific">Cercophora samala</name>
    <dbReference type="NCBI Taxonomy" id="330535"/>
    <lineage>
        <taxon>Eukaryota</taxon>
        <taxon>Fungi</taxon>
        <taxon>Dikarya</taxon>
        <taxon>Ascomycota</taxon>
        <taxon>Pezizomycotina</taxon>
        <taxon>Sordariomycetes</taxon>
        <taxon>Sordariomycetidae</taxon>
        <taxon>Sordariales</taxon>
        <taxon>Lasiosphaeriaceae</taxon>
        <taxon>Cercophora</taxon>
    </lineage>
</organism>
<feature type="compositionally biased region" description="Basic and acidic residues" evidence="7">
    <location>
        <begin position="627"/>
        <end position="636"/>
    </location>
</feature>
<feature type="compositionally biased region" description="Polar residues" evidence="7">
    <location>
        <begin position="200"/>
        <end position="210"/>
    </location>
</feature>
<keyword evidence="5" id="KW-0206">Cytoskeleton</keyword>
<evidence type="ECO:0000256" key="6">
    <source>
        <dbReference type="SAM" id="Coils"/>
    </source>
</evidence>
<feature type="region of interest" description="Disordered" evidence="7">
    <location>
        <begin position="193"/>
        <end position="360"/>
    </location>
</feature>
<dbReference type="SUPFAM" id="SSF74924">
    <property type="entry name" value="Cap-Gly domain"/>
    <property type="match status" value="1"/>
</dbReference>
<feature type="compositionally biased region" description="Basic and acidic residues" evidence="7">
    <location>
        <begin position="694"/>
        <end position="704"/>
    </location>
</feature>
<protein>
    <recommendedName>
        <fullName evidence="8">CAP-Gly domain-containing protein</fullName>
    </recommendedName>
</protein>
<sequence>MATTITSTTSSTYNTTTRHTLSRRNNNGRGGLSSISTPNLHQVYNAHSTNTTRLAPPPVPQLLLSRKGSVAALTQNSLASIPDDSEAYAYNQVLASENTNNMPSPLTPGRLGGAAAGEDVQVGDVIDVPGNMTGTIRFIGSVTGRKGTFVGVELHPDFAGRGKNSGDVDNVFYFRTKDPNTGIFLPISKAVKRESPPTMPANSYPLTPASSGGLKVGTQNSTNFTPPTPGVPKFSQSVGPGRASSPVGKKPTRPSLPRPESPVRRLQMTPAPRPSIGAPAPPRYGSPTPSKFAQSVRGTAGDPSKRLPTHQRKGSVGPRSVSVLGVSSSSYQHHHLSEEDAAPAGVQRTQTNGSAGSGFNLKVRPVSRAASRMGSHAVNNEELERLKAELEDRERQLKEQAATLVEMESSLTELQGLIENSEGQMQAGRRSSLDDKDVNALKAVLREKNEKIAMLTAEFDAHRADFRSTIDTLEMASTETERVYEKKIEELMQEIQELQDRTADVDTVANQLKQLEELVQELEEGLEDARRGEAEARGEVEFLRGEVERTRSELRREREKSQFAGMNGTSQGGGGATSKELEQKEDEIRGLKAIIHSLSRDAVPGGGENGGVAGGAAAQRSGSIRSHQGESIEDRLSREKLEREVAELRALVESKSSREETLERELETLRRGVTAQGAAGHRGSAAMMTAGGGKNDRNSYRDSRGTVVLAPRSPEHKPAGAGKHSRGNTLDTMPESDSYSTATGDSTLWCEICETAGHDILTCTNVFPDQSHQQRDSSKTPDGGESVPGGGGAMIGGVVVEGDEEDENVKLPAPLSPVKTKSGGLVTATVTAVVEEEQAPTSAVSSVMMEKPIRINKEAILGSEPVASKEGGVVDEGKWCALCERDGHDSVSCPFEDQF</sequence>
<feature type="compositionally biased region" description="Polar residues" evidence="7">
    <location>
        <begin position="287"/>
        <end position="297"/>
    </location>
</feature>
<dbReference type="GO" id="GO:0005874">
    <property type="term" value="C:microtubule"/>
    <property type="evidence" value="ECO:0007669"/>
    <property type="project" value="UniProtKB-KW"/>
</dbReference>
<reference evidence="9" key="1">
    <citation type="submission" date="2023-06" db="EMBL/GenBank/DDBJ databases">
        <title>Genome-scale phylogeny and comparative genomics of the fungal order Sordariales.</title>
        <authorList>
            <consortium name="Lawrence Berkeley National Laboratory"/>
            <person name="Hensen N."/>
            <person name="Bonometti L."/>
            <person name="Westerberg I."/>
            <person name="Brannstrom I.O."/>
            <person name="Guillou S."/>
            <person name="Cros-Aarteil S."/>
            <person name="Calhoun S."/>
            <person name="Haridas S."/>
            <person name="Kuo A."/>
            <person name="Mondo S."/>
            <person name="Pangilinan J."/>
            <person name="Riley R."/>
            <person name="Labutti K."/>
            <person name="Andreopoulos B."/>
            <person name="Lipzen A."/>
            <person name="Chen C."/>
            <person name="Yanf M."/>
            <person name="Daum C."/>
            <person name="Ng V."/>
            <person name="Clum A."/>
            <person name="Steindorff A."/>
            <person name="Ohm R."/>
            <person name="Martin F."/>
            <person name="Silar P."/>
            <person name="Natvig D."/>
            <person name="Lalanne C."/>
            <person name="Gautier V."/>
            <person name="Ament-Velasquez S.L."/>
            <person name="Kruys A."/>
            <person name="Hutchinson M.I."/>
            <person name="Powell A.J."/>
            <person name="Barry K."/>
            <person name="Miller A.N."/>
            <person name="Grigoriev I.V."/>
            <person name="Debuchy R."/>
            <person name="Gladieux P."/>
            <person name="Thoren M.H."/>
            <person name="Johannesson H."/>
        </authorList>
    </citation>
    <scope>NUCLEOTIDE SEQUENCE</scope>
    <source>
        <strain evidence="9">CBS 307.81</strain>
    </source>
</reference>
<proteinExistence type="predicted"/>
<comment type="caution">
    <text evidence="9">The sequence shown here is derived from an EMBL/GenBank/DDBJ whole genome shotgun (WGS) entry which is preliminary data.</text>
</comment>
<gene>
    <name evidence="9" type="ORF">QBC41DRAFT_352707</name>
</gene>